<dbReference type="InterPro" id="IPR003607">
    <property type="entry name" value="HD/PDEase_dom"/>
</dbReference>
<reference evidence="2 3" key="1">
    <citation type="submission" date="2019-03" db="EMBL/GenBank/DDBJ databases">
        <title>Deep-cultivation of Planctomycetes and their phenomic and genomic characterization uncovers novel biology.</title>
        <authorList>
            <person name="Wiegand S."/>
            <person name="Jogler M."/>
            <person name="Boedeker C."/>
            <person name="Pinto D."/>
            <person name="Vollmers J."/>
            <person name="Rivas-Marin E."/>
            <person name="Kohn T."/>
            <person name="Peeters S.H."/>
            <person name="Heuer A."/>
            <person name="Rast P."/>
            <person name="Oberbeckmann S."/>
            <person name="Bunk B."/>
            <person name="Jeske O."/>
            <person name="Meyerdierks A."/>
            <person name="Storesund J.E."/>
            <person name="Kallscheuer N."/>
            <person name="Luecker S."/>
            <person name="Lage O.M."/>
            <person name="Pohl T."/>
            <person name="Merkel B.J."/>
            <person name="Hornburger P."/>
            <person name="Mueller R.-W."/>
            <person name="Bruemmer F."/>
            <person name="Labrenz M."/>
            <person name="Spormann A.M."/>
            <person name="Op den Camp H."/>
            <person name="Overmann J."/>
            <person name="Amann R."/>
            <person name="Jetten M.S.M."/>
            <person name="Mascher T."/>
            <person name="Medema M.H."/>
            <person name="Devos D.P."/>
            <person name="Kaster A.-K."/>
            <person name="Ovreas L."/>
            <person name="Rohde M."/>
            <person name="Galperin M.Y."/>
            <person name="Jogler C."/>
        </authorList>
    </citation>
    <scope>NUCLEOTIDE SEQUENCE [LARGE SCALE GENOMIC DNA]</scope>
    <source>
        <strain evidence="2 3">V144</strain>
    </source>
</reference>
<organism evidence="2 3">
    <name type="scientific">Gimesia aquarii</name>
    <dbReference type="NCBI Taxonomy" id="2527964"/>
    <lineage>
        <taxon>Bacteria</taxon>
        <taxon>Pseudomonadati</taxon>
        <taxon>Planctomycetota</taxon>
        <taxon>Planctomycetia</taxon>
        <taxon>Planctomycetales</taxon>
        <taxon>Planctomycetaceae</taxon>
        <taxon>Gimesia</taxon>
    </lineage>
</organism>
<dbReference type="Proteomes" id="UP000318704">
    <property type="component" value="Chromosome"/>
</dbReference>
<evidence type="ECO:0008006" key="4">
    <source>
        <dbReference type="Google" id="ProtNLM"/>
    </source>
</evidence>
<proteinExistence type="predicted"/>
<evidence type="ECO:0000313" key="2">
    <source>
        <dbReference type="EMBL" id="QDT95048.1"/>
    </source>
</evidence>
<dbReference type="KEGG" id="gaw:V144x_04820"/>
<dbReference type="AlphaFoldDB" id="A0A517VPV2"/>
<dbReference type="Pfam" id="PF13487">
    <property type="entry name" value="HD_5"/>
    <property type="match status" value="1"/>
</dbReference>
<dbReference type="Gene3D" id="1.10.3210.10">
    <property type="entry name" value="Hypothetical protein af1432"/>
    <property type="match status" value="1"/>
</dbReference>
<dbReference type="CDD" id="cd00077">
    <property type="entry name" value="HDc"/>
    <property type="match status" value="1"/>
</dbReference>
<name>A0A517VPV2_9PLAN</name>
<evidence type="ECO:0000256" key="1">
    <source>
        <dbReference type="SAM" id="MobiDB-lite"/>
    </source>
</evidence>
<dbReference type="PANTHER" id="PTHR43155">
    <property type="entry name" value="CYCLIC DI-GMP PHOSPHODIESTERASE PA4108-RELATED"/>
    <property type="match status" value="1"/>
</dbReference>
<sequence>MNHSTRLLRWLAPSIREEREEWKTLRLKSEPAEVIDSDDTQFQKLSSAYRELHQQNLELTIPKPQHTLIQLQNRVQVILERCRLYLGSEPTHSLCHTQLPILERILNSVREEQQYIRQQLLLSQTALHYVSQLKESTLEIWTKPFCSPNYLLNLLRKIKNDDVHLTSPGEFLFLSIEDFLAVAQQQSSDEDMPVYARGLETARLIYFVSRQHEDWQKNVDFLMLAGLLHDFGWLMLKNQNPDKDVSQSRLLHDERGEHPVLGAALLGGLRGFPGDSYLPEVISQHHERLDGTGYPRRLHTYALNEHSQRMAVVCRYLELKNNRRELTADGIRSYDMEEVAFAAALQLYREAKRGEWDQRAVDQTLSALDTNLPEELRETDQKNDLFSLKRFQHYRQDASHTQPMKPHIHSSSKHESVKQALENQQES</sequence>
<dbReference type="RefSeq" id="WP_144980807.1">
    <property type="nucleotide sequence ID" value="NZ_CP037920.1"/>
</dbReference>
<protein>
    <recommendedName>
        <fullName evidence="4">HD domain protein</fullName>
    </recommendedName>
</protein>
<dbReference type="EMBL" id="CP037920">
    <property type="protein sequence ID" value="QDT95048.1"/>
    <property type="molecule type" value="Genomic_DNA"/>
</dbReference>
<dbReference type="PANTHER" id="PTHR43155:SF2">
    <property type="entry name" value="CYCLIC DI-GMP PHOSPHODIESTERASE PA4108"/>
    <property type="match status" value="1"/>
</dbReference>
<feature type="region of interest" description="Disordered" evidence="1">
    <location>
        <begin position="397"/>
        <end position="427"/>
    </location>
</feature>
<gene>
    <name evidence="2" type="ORF">V144x_04820</name>
</gene>
<evidence type="ECO:0000313" key="3">
    <source>
        <dbReference type="Proteomes" id="UP000318704"/>
    </source>
</evidence>
<accession>A0A517VPV2</accession>
<dbReference type="SUPFAM" id="SSF109604">
    <property type="entry name" value="HD-domain/PDEase-like"/>
    <property type="match status" value="1"/>
</dbReference>